<proteinExistence type="predicted"/>
<name>A0A9W4SV84_9GLOM</name>
<reference evidence="1" key="1">
    <citation type="submission" date="2022-08" db="EMBL/GenBank/DDBJ databases">
        <authorList>
            <person name="Kallberg Y."/>
            <person name="Tangrot J."/>
            <person name="Rosling A."/>
        </authorList>
    </citation>
    <scope>NUCLEOTIDE SEQUENCE</scope>
    <source>
        <strain evidence="1">Wild A</strain>
    </source>
</reference>
<comment type="caution">
    <text evidence="1">The sequence shown here is derived from an EMBL/GenBank/DDBJ whole genome shotgun (WGS) entry which is preliminary data.</text>
</comment>
<evidence type="ECO:0000313" key="2">
    <source>
        <dbReference type="Proteomes" id="UP001153678"/>
    </source>
</evidence>
<dbReference type="Proteomes" id="UP001153678">
    <property type="component" value="Unassembled WGS sequence"/>
</dbReference>
<feature type="non-terminal residue" evidence="1">
    <location>
        <position position="1"/>
    </location>
</feature>
<accession>A0A9W4SV84</accession>
<dbReference type="OrthoDB" id="2418550at2759"/>
<dbReference type="EMBL" id="CAMKVN010002621">
    <property type="protein sequence ID" value="CAI2181903.1"/>
    <property type="molecule type" value="Genomic_DNA"/>
</dbReference>
<gene>
    <name evidence="1" type="ORF">FWILDA_LOCUS10316</name>
</gene>
<protein>
    <submittedName>
        <fullName evidence="1">2499_t:CDS:1</fullName>
    </submittedName>
</protein>
<dbReference type="AlphaFoldDB" id="A0A9W4SV84"/>
<sequence>MPKFVGKEYEFQVNSELKDEHLHILVTYDKTTFQSNDRLKSDTIERLKLSDDNVDAEILSEILFAFDNFSSYAKLANESLNATNINLNPDDKQPIICDTIFNEQVQSMIFSADYPDKKLCEKPKEMK</sequence>
<organism evidence="1 2">
    <name type="scientific">Funneliformis geosporum</name>
    <dbReference type="NCBI Taxonomy" id="1117311"/>
    <lineage>
        <taxon>Eukaryota</taxon>
        <taxon>Fungi</taxon>
        <taxon>Fungi incertae sedis</taxon>
        <taxon>Mucoromycota</taxon>
        <taxon>Glomeromycotina</taxon>
        <taxon>Glomeromycetes</taxon>
        <taxon>Glomerales</taxon>
        <taxon>Glomeraceae</taxon>
        <taxon>Funneliformis</taxon>
    </lineage>
</organism>
<evidence type="ECO:0000313" key="1">
    <source>
        <dbReference type="EMBL" id="CAI2181903.1"/>
    </source>
</evidence>
<keyword evidence="2" id="KW-1185">Reference proteome</keyword>